<accession>A0A6N3BLM6</accession>
<name>A0A6N3BLM6_MEDGN</name>
<protein>
    <submittedName>
        <fullName evidence="1">Uncharacterized protein</fullName>
    </submittedName>
</protein>
<dbReference type="EMBL" id="CACRUK010000017">
    <property type="protein sequence ID" value="VYU03439.1"/>
    <property type="molecule type" value="Genomic_DNA"/>
</dbReference>
<evidence type="ECO:0000313" key="1">
    <source>
        <dbReference type="EMBL" id="VYU03439.1"/>
    </source>
</evidence>
<reference evidence="1" key="1">
    <citation type="submission" date="2019-11" db="EMBL/GenBank/DDBJ databases">
        <authorList>
            <person name="Feng L."/>
        </authorList>
    </citation>
    <scope>NUCLEOTIDE SEQUENCE</scope>
    <source>
        <strain evidence="1">RgnavusLFYP19</strain>
    </source>
</reference>
<dbReference type="AlphaFoldDB" id="A0A6N3BLM6"/>
<sequence>MKRFTRVPFNTATLAGIFRRALKEYDRVHGRVTKRNVVPYIKVTAINEQI</sequence>
<gene>
    <name evidence="1" type="ORF">RGLFYP19_01261</name>
</gene>
<proteinExistence type="predicted"/>
<dbReference type="RefSeq" id="WP_349011027.1">
    <property type="nucleotide sequence ID" value="NZ_CACRUK010000017.1"/>
</dbReference>
<organism evidence="1">
    <name type="scientific">Mediterraneibacter gnavus</name>
    <name type="common">Ruminococcus gnavus</name>
    <dbReference type="NCBI Taxonomy" id="33038"/>
    <lineage>
        <taxon>Bacteria</taxon>
        <taxon>Bacillati</taxon>
        <taxon>Bacillota</taxon>
        <taxon>Clostridia</taxon>
        <taxon>Lachnospirales</taxon>
        <taxon>Lachnospiraceae</taxon>
        <taxon>Mediterraneibacter</taxon>
    </lineage>
</organism>